<evidence type="ECO:0000313" key="5">
    <source>
        <dbReference type="EMBL" id="CAE4581402.1"/>
    </source>
</evidence>
<protein>
    <recommendedName>
        <fullName evidence="7">60S ribosomal protein L31</fullName>
    </recommendedName>
</protein>
<dbReference type="SMART" id="SM01380">
    <property type="entry name" value="Ribosomal_L31e"/>
    <property type="match status" value="1"/>
</dbReference>
<name>A0A6S8ZP93_9STRA</name>
<evidence type="ECO:0000256" key="2">
    <source>
        <dbReference type="ARBA" id="ARBA00022980"/>
    </source>
</evidence>
<dbReference type="GO" id="GO:0002181">
    <property type="term" value="P:cytoplasmic translation"/>
    <property type="evidence" value="ECO:0007669"/>
    <property type="project" value="TreeGrafter"/>
</dbReference>
<evidence type="ECO:0000256" key="1">
    <source>
        <dbReference type="ARBA" id="ARBA00010808"/>
    </source>
</evidence>
<comment type="similarity">
    <text evidence="1">Belongs to the eukaryotic ribosomal protein eL31 family.</text>
</comment>
<dbReference type="EMBL" id="HBNS01002175">
    <property type="protein sequence ID" value="CAE4581404.1"/>
    <property type="molecule type" value="Transcribed_RNA"/>
</dbReference>
<dbReference type="InterPro" id="IPR023621">
    <property type="entry name" value="Ribosomal_eL31_dom_sf"/>
</dbReference>
<dbReference type="PANTHER" id="PTHR10956:SF0">
    <property type="entry name" value="60S RIBOSOMAL PROTEIN L31"/>
    <property type="match status" value="1"/>
</dbReference>
<evidence type="ECO:0000313" key="6">
    <source>
        <dbReference type="EMBL" id="CAE4581404.1"/>
    </source>
</evidence>
<dbReference type="EMBL" id="HBNS01002174">
    <property type="protein sequence ID" value="CAE4581402.1"/>
    <property type="molecule type" value="Transcribed_RNA"/>
</dbReference>
<dbReference type="InterPro" id="IPR000054">
    <property type="entry name" value="Ribosomal_eL31"/>
</dbReference>
<proteinExistence type="inferred from homology"/>
<dbReference type="EMBL" id="HBGN01037047">
    <property type="protein sequence ID" value="CAD9354990.1"/>
    <property type="molecule type" value="Transcribed_RNA"/>
</dbReference>
<evidence type="ECO:0000256" key="3">
    <source>
        <dbReference type="ARBA" id="ARBA00023274"/>
    </source>
</evidence>
<accession>A0A6S8ZP93</accession>
<dbReference type="SUPFAM" id="SSF54575">
    <property type="entry name" value="Ribosomal protein L31e"/>
    <property type="match status" value="1"/>
</dbReference>
<organism evidence="4">
    <name type="scientific">Ditylum brightwellii</name>
    <dbReference type="NCBI Taxonomy" id="49249"/>
    <lineage>
        <taxon>Eukaryota</taxon>
        <taxon>Sar</taxon>
        <taxon>Stramenopiles</taxon>
        <taxon>Ochrophyta</taxon>
        <taxon>Bacillariophyta</taxon>
        <taxon>Mediophyceae</taxon>
        <taxon>Lithodesmiophycidae</taxon>
        <taxon>Lithodesmiales</taxon>
        <taxon>Lithodesmiaceae</taxon>
        <taxon>Ditylum</taxon>
    </lineage>
</organism>
<dbReference type="GO" id="GO:0003735">
    <property type="term" value="F:structural constituent of ribosome"/>
    <property type="evidence" value="ECO:0007669"/>
    <property type="project" value="InterPro"/>
</dbReference>
<evidence type="ECO:0008006" key="7">
    <source>
        <dbReference type="Google" id="ProtNLM"/>
    </source>
</evidence>
<keyword evidence="2" id="KW-0689">Ribosomal protein</keyword>
<dbReference type="FunFam" id="3.10.440.10:FF:000001">
    <property type="entry name" value="60S ribosomal protein L31"/>
    <property type="match status" value="1"/>
</dbReference>
<dbReference type="GO" id="GO:0022625">
    <property type="term" value="C:cytosolic large ribosomal subunit"/>
    <property type="evidence" value="ECO:0007669"/>
    <property type="project" value="TreeGrafter"/>
</dbReference>
<dbReference type="PANTHER" id="PTHR10956">
    <property type="entry name" value="60S RIBOSOMAL PROTEIN L31"/>
    <property type="match status" value="1"/>
</dbReference>
<dbReference type="Gene3D" id="3.10.440.10">
    <property type="match status" value="1"/>
</dbReference>
<dbReference type="CDD" id="cd00463">
    <property type="entry name" value="Ribosomal_L31e"/>
    <property type="match status" value="1"/>
</dbReference>
<sequence>MVKGERKPRAAKPDLVSRDYTIHLSKRVHRVTFKKKAPKAIKAIKEFASKAMGTKDVRIDTKLNKHVWATGVRKVPTRVRVRLTRKRNEDEEAEEKLYTLAQLVEVSSFKGLTTETVDTA</sequence>
<dbReference type="Pfam" id="PF01198">
    <property type="entry name" value="Ribosomal_L31e"/>
    <property type="match status" value="1"/>
</dbReference>
<evidence type="ECO:0000313" key="4">
    <source>
        <dbReference type="EMBL" id="CAD9354990.1"/>
    </source>
</evidence>
<dbReference type="AlphaFoldDB" id="A0A6S8ZP93"/>
<keyword evidence="3" id="KW-0687">Ribonucleoprotein</keyword>
<reference evidence="4" key="1">
    <citation type="submission" date="2021-01" db="EMBL/GenBank/DDBJ databases">
        <authorList>
            <person name="Corre E."/>
            <person name="Pelletier E."/>
            <person name="Niang G."/>
            <person name="Scheremetjew M."/>
            <person name="Finn R."/>
            <person name="Kale V."/>
            <person name="Holt S."/>
            <person name="Cochrane G."/>
            <person name="Meng A."/>
            <person name="Brown T."/>
            <person name="Cohen L."/>
        </authorList>
    </citation>
    <scope>NUCLEOTIDE SEQUENCE</scope>
    <source>
        <strain evidence="5">GSO104</strain>
        <strain evidence="4">Pop2</strain>
    </source>
</reference>
<gene>
    <name evidence="5" type="ORF">DBRI00130_LOCUS1742</name>
    <name evidence="6" type="ORF">DBRI00130_LOCUS1743</name>
    <name evidence="4" type="ORF">DBRI1063_LOCUS23767</name>
</gene>